<feature type="non-terminal residue" evidence="2">
    <location>
        <position position="42"/>
    </location>
</feature>
<evidence type="ECO:0000256" key="1">
    <source>
        <dbReference type="SAM" id="MobiDB-lite"/>
    </source>
</evidence>
<feature type="region of interest" description="Disordered" evidence="1">
    <location>
        <begin position="1"/>
        <end position="42"/>
    </location>
</feature>
<accession>A0A6J4IPI3</accession>
<name>A0A6J4IPI3_9PROT</name>
<dbReference type="AlphaFoldDB" id="A0A6J4IPI3"/>
<feature type="compositionally biased region" description="Gly residues" evidence="1">
    <location>
        <begin position="30"/>
        <end position="42"/>
    </location>
</feature>
<proteinExistence type="predicted"/>
<organism evidence="2">
    <name type="scientific">uncultured Acetobacteraceae bacterium</name>
    <dbReference type="NCBI Taxonomy" id="169975"/>
    <lineage>
        <taxon>Bacteria</taxon>
        <taxon>Pseudomonadati</taxon>
        <taxon>Pseudomonadota</taxon>
        <taxon>Alphaproteobacteria</taxon>
        <taxon>Acetobacterales</taxon>
        <taxon>Acetobacteraceae</taxon>
        <taxon>environmental samples</taxon>
    </lineage>
</organism>
<gene>
    <name evidence="2" type="ORF">AVDCRST_MAG08-2464</name>
</gene>
<reference evidence="2" key="1">
    <citation type="submission" date="2020-02" db="EMBL/GenBank/DDBJ databases">
        <authorList>
            <person name="Meier V. D."/>
        </authorList>
    </citation>
    <scope>NUCLEOTIDE SEQUENCE</scope>
    <source>
        <strain evidence="2">AVDCRST_MAG08</strain>
    </source>
</reference>
<evidence type="ECO:0000313" key="2">
    <source>
        <dbReference type="EMBL" id="CAA9256249.1"/>
    </source>
</evidence>
<dbReference type="EMBL" id="CADCTG010000181">
    <property type="protein sequence ID" value="CAA9256249.1"/>
    <property type="molecule type" value="Genomic_DNA"/>
</dbReference>
<feature type="compositionally biased region" description="Basic residues" evidence="1">
    <location>
        <begin position="19"/>
        <end position="29"/>
    </location>
</feature>
<protein>
    <submittedName>
        <fullName evidence="2">Uncharacterized protein</fullName>
    </submittedName>
</protein>
<feature type="non-terminal residue" evidence="2">
    <location>
        <position position="1"/>
    </location>
</feature>
<sequence>ARARHNRGRAAGDHPPRGDRRRRGGRRPVRGGGRPVRARPGG</sequence>